<organism evidence="2">
    <name type="scientific">Culex pipiens</name>
    <name type="common">House mosquito</name>
    <dbReference type="NCBI Taxonomy" id="7175"/>
    <lineage>
        <taxon>Eukaryota</taxon>
        <taxon>Metazoa</taxon>
        <taxon>Ecdysozoa</taxon>
        <taxon>Arthropoda</taxon>
        <taxon>Hexapoda</taxon>
        <taxon>Insecta</taxon>
        <taxon>Pterygota</taxon>
        <taxon>Neoptera</taxon>
        <taxon>Endopterygota</taxon>
        <taxon>Diptera</taxon>
        <taxon>Nematocera</taxon>
        <taxon>Culicoidea</taxon>
        <taxon>Culicidae</taxon>
        <taxon>Culicinae</taxon>
        <taxon>Culicini</taxon>
        <taxon>Culex</taxon>
        <taxon>Culex</taxon>
    </lineage>
</organism>
<keyword evidence="1" id="KW-1133">Transmembrane helix</keyword>
<name>A0A8D8FFE9_CULPI</name>
<proteinExistence type="predicted"/>
<sequence length="123" mass="14042">MCPARAIQPASQQRFQHALLQALLYVQAFAYGTLEQTGMPRQHQFHPFFCKREEKVTLSRRQVNLLKEAKTLHAAAAACWPFILFLSLILIIMILSKRIRGPRQHANPPRLVPALGHSARCLF</sequence>
<feature type="transmembrane region" description="Helical" evidence="1">
    <location>
        <begin position="74"/>
        <end position="95"/>
    </location>
</feature>
<accession>A0A8D8FFE9</accession>
<evidence type="ECO:0000313" key="2">
    <source>
        <dbReference type="EMBL" id="CAG6468433.1"/>
    </source>
</evidence>
<keyword evidence="1" id="KW-0472">Membrane</keyword>
<keyword evidence="1" id="KW-0812">Transmembrane</keyword>
<reference evidence="2" key="1">
    <citation type="submission" date="2021-05" db="EMBL/GenBank/DDBJ databases">
        <authorList>
            <person name="Alioto T."/>
            <person name="Alioto T."/>
            <person name="Gomez Garrido J."/>
        </authorList>
    </citation>
    <scope>NUCLEOTIDE SEQUENCE</scope>
</reference>
<dbReference type="AlphaFoldDB" id="A0A8D8FFE9"/>
<protein>
    <submittedName>
        <fullName evidence="2">(northern house mosquito) hypothetical protein</fullName>
    </submittedName>
</protein>
<evidence type="ECO:0000256" key="1">
    <source>
        <dbReference type="SAM" id="Phobius"/>
    </source>
</evidence>
<dbReference type="EMBL" id="HBUE01060577">
    <property type="protein sequence ID" value="CAG6468433.1"/>
    <property type="molecule type" value="Transcribed_RNA"/>
</dbReference>